<dbReference type="Proteomes" id="UP001172142">
    <property type="component" value="Unassembled WGS sequence"/>
</dbReference>
<dbReference type="CDD" id="cd03036">
    <property type="entry name" value="ArsC_like"/>
    <property type="match status" value="1"/>
</dbReference>
<comment type="caution">
    <text evidence="2">The sequence shown here is derived from an EMBL/GenBank/DDBJ whole genome shotgun (WGS) entry which is preliminary data.</text>
</comment>
<sequence length="120" mass="14118">MITYYAYPKCTTCRKAKKWLEQNNIEYNEINIAETPPSDGELRGIYEKSGLELKKFFNTSGLKYRELGLKDKLKEMPEDQQLKLLSSDGMLIKRPLAWDGEKATLGFKEEEFENTWKREQ</sequence>
<dbReference type="SUPFAM" id="SSF52833">
    <property type="entry name" value="Thioredoxin-like"/>
    <property type="match status" value="1"/>
</dbReference>
<dbReference type="PROSITE" id="PS51353">
    <property type="entry name" value="ARSC"/>
    <property type="match status" value="1"/>
</dbReference>
<comment type="similarity">
    <text evidence="1">Belongs to the ArsC family.</text>
</comment>
<dbReference type="PANTHER" id="PTHR30041">
    <property type="entry name" value="ARSENATE REDUCTASE"/>
    <property type="match status" value="1"/>
</dbReference>
<organism evidence="2 3">
    <name type="scientific">Planococcus shenhongbingii</name>
    <dbReference type="NCBI Taxonomy" id="3058398"/>
    <lineage>
        <taxon>Bacteria</taxon>
        <taxon>Bacillati</taxon>
        <taxon>Bacillota</taxon>
        <taxon>Bacilli</taxon>
        <taxon>Bacillales</taxon>
        <taxon>Caryophanaceae</taxon>
        <taxon>Planococcus</taxon>
    </lineage>
</organism>
<reference evidence="2 3" key="1">
    <citation type="submission" date="2023-07" db="EMBL/GenBank/DDBJ databases">
        <title>Novel species in genus Planococcus.</title>
        <authorList>
            <person name="Ning S."/>
        </authorList>
    </citation>
    <scope>NUCLEOTIDE SEQUENCE [LARGE SCALE GENOMIC DNA]</scope>
    <source>
        <strain evidence="2 3">N017</strain>
    </source>
</reference>
<protein>
    <submittedName>
        <fullName evidence="2">Arsenate reductase family protein</fullName>
    </submittedName>
</protein>
<keyword evidence="3" id="KW-1185">Reference proteome</keyword>
<dbReference type="InterPro" id="IPR036249">
    <property type="entry name" value="Thioredoxin-like_sf"/>
</dbReference>
<dbReference type="Pfam" id="PF03960">
    <property type="entry name" value="ArsC"/>
    <property type="match status" value="1"/>
</dbReference>
<gene>
    <name evidence="2" type="ORF">QWY13_17360</name>
</gene>
<evidence type="ECO:0000256" key="1">
    <source>
        <dbReference type="PROSITE-ProRule" id="PRU01282"/>
    </source>
</evidence>
<dbReference type="EMBL" id="JAUJWU010000006">
    <property type="protein sequence ID" value="MDN7247251.1"/>
    <property type="molecule type" value="Genomic_DNA"/>
</dbReference>
<dbReference type="RefSeq" id="WP_301857508.1">
    <property type="nucleotide sequence ID" value="NZ_JAUJWU010000006.1"/>
</dbReference>
<proteinExistence type="inferred from homology"/>
<dbReference type="PANTHER" id="PTHR30041:SF8">
    <property type="entry name" value="PROTEIN YFFB"/>
    <property type="match status" value="1"/>
</dbReference>
<dbReference type="InterPro" id="IPR006504">
    <property type="entry name" value="Tscrpt_reg_Spx/MgsR"/>
</dbReference>
<name>A0ABT8NHD9_9BACL</name>
<evidence type="ECO:0000313" key="2">
    <source>
        <dbReference type="EMBL" id="MDN7247251.1"/>
    </source>
</evidence>
<dbReference type="InterPro" id="IPR006660">
    <property type="entry name" value="Arsenate_reductase-like"/>
</dbReference>
<accession>A0ABT8NHD9</accession>
<evidence type="ECO:0000313" key="3">
    <source>
        <dbReference type="Proteomes" id="UP001172142"/>
    </source>
</evidence>
<dbReference type="Gene3D" id="3.40.30.10">
    <property type="entry name" value="Glutaredoxin"/>
    <property type="match status" value="1"/>
</dbReference>
<dbReference type="NCBIfam" id="TIGR01617">
    <property type="entry name" value="arsC_related"/>
    <property type="match status" value="1"/>
</dbReference>